<accession>A0AAE0TTI1</accession>
<feature type="region of interest" description="Disordered" evidence="1">
    <location>
        <begin position="323"/>
        <end position="352"/>
    </location>
</feature>
<dbReference type="EMBL" id="JAUTXT010000037">
    <property type="protein sequence ID" value="KAK3671958.1"/>
    <property type="molecule type" value="Genomic_DNA"/>
</dbReference>
<dbReference type="AlphaFoldDB" id="A0AAE0TTI1"/>
<keyword evidence="4" id="KW-1185">Reference proteome</keyword>
<feature type="domain" description="SGNH hydrolase-type esterase" evidence="2">
    <location>
        <begin position="17"/>
        <end position="195"/>
    </location>
</feature>
<reference evidence="3" key="1">
    <citation type="submission" date="2023-07" db="EMBL/GenBank/DDBJ databases">
        <title>Black Yeasts Isolated from many extreme environments.</title>
        <authorList>
            <person name="Coleine C."/>
            <person name="Stajich J.E."/>
            <person name="Selbmann L."/>
        </authorList>
    </citation>
    <scope>NUCLEOTIDE SEQUENCE</scope>
    <source>
        <strain evidence="3">CCFEE 5485</strain>
    </source>
</reference>
<dbReference type="Proteomes" id="UP001274830">
    <property type="component" value="Unassembled WGS sequence"/>
</dbReference>
<evidence type="ECO:0000259" key="2">
    <source>
        <dbReference type="Pfam" id="PF13472"/>
    </source>
</evidence>
<gene>
    <name evidence="3" type="ORF">LTR78_008133</name>
</gene>
<comment type="caution">
    <text evidence="3">The sequence shown here is derived from an EMBL/GenBank/DDBJ whole genome shotgun (WGS) entry which is preliminary data.</text>
</comment>
<dbReference type="SUPFAM" id="SSF52266">
    <property type="entry name" value="SGNH hydrolase"/>
    <property type="match status" value="1"/>
</dbReference>
<sequence length="365" mass="39661">MLSQPAYTLAPTDQFLLFGDSITQQCFSPNTAFSFGAALADTYVRRLDIVNHGLSGYNTTQALQALPLCMPEPEVTKVRFMTIFFGANDARIAGSPGGPSQTVPLNEFKRNIKAMIQSPSVVAHEDIRIILITTPPIDERTLSQTDHEKYEHLPRNTLRRTAAHTATYAEAVRSLGVELDIPVCDIHTAMIARAGYSRSASISSDPTSSSTSTTTRRPSASTSRYPANPSNASSSSTTATIITTATSVIASPTPGSLDSPENPTLQSFFTDGLHFSGEGYRVLFGEVMSLIEETWPSQMPARLPLRLPPWDLRPAWQTAGEDLPETRRESGHRQFAGGGGSPGDEEGMRVEGTFEAVVREVRRRA</sequence>
<proteinExistence type="predicted"/>
<dbReference type="Gene3D" id="3.40.50.1110">
    <property type="entry name" value="SGNH hydrolase"/>
    <property type="match status" value="2"/>
</dbReference>
<evidence type="ECO:0000313" key="3">
    <source>
        <dbReference type="EMBL" id="KAK3671958.1"/>
    </source>
</evidence>
<dbReference type="InterPro" id="IPR036514">
    <property type="entry name" value="SGNH_hydro_sf"/>
</dbReference>
<dbReference type="InterPro" id="IPR013830">
    <property type="entry name" value="SGNH_hydro"/>
</dbReference>
<dbReference type="Pfam" id="PF13472">
    <property type="entry name" value="Lipase_GDSL_2"/>
    <property type="match status" value="1"/>
</dbReference>
<evidence type="ECO:0000256" key="1">
    <source>
        <dbReference type="SAM" id="MobiDB-lite"/>
    </source>
</evidence>
<dbReference type="PANTHER" id="PTHR14209:SF19">
    <property type="entry name" value="ISOAMYL ACETATE-HYDROLYZING ESTERASE 1 HOMOLOG"/>
    <property type="match status" value="1"/>
</dbReference>
<dbReference type="PANTHER" id="PTHR14209">
    <property type="entry name" value="ISOAMYL ACETATE-HYDROLYZING ESTERASE 1"/>
    <property type="match status" value="1"/>
</dbReference>
<dbReference type="InterPro" id="IPR045136">
    <property type="entry name" value="Iah1-like"/>
</dbReference>
<dbReference type="CDD" id="cd01838">
    <property type="entry name" value="Isoamyl_acetate_hydrolase_like"/>
    <property type="match status" value="1"/>
</dbReference>
<feature type="region of interest" description="Disordered" evidence="1">
    <location>
        <begin position="197"/>
        <end position="238"/>
    </location>
</feature>
<name>A0AAE0TTI1_9PEZI</name>
<protein>
    <recommendedName>
        <fullName evidence="2">SGNH hydrolase-type esterase domain-containing protein</fullName>
    </recommendedName>
</protein>
<organism evidence="3 4">
    <name type="scientific">Recurvomyces mirabilis</name>
    <dbReference type="NCBI Taxonomy" id="574656"/>
    <lineage>
        <taxon>Eukaryota</taxon>
        <taxon>Fungi</taxon>
        <taxon>Dikarya</taxon>
        <taxon>Ascomycota</taxon>
        <taxon>Pezizomycotina</taxon>
        <taxon>Dothideomycetes</taxon>
        <taxon>Dothideomycetidae</taxon>
        <taxon>Mycosphaerellales</taxon>
        <taxon>Teratosphaeriaceae</taxon>
        <taxon>Recurvomyces</taxon>
    </lineage>
</organism>
<evidence type="ECO:0000313" key="4">
    <source>
        <dbReference type="Proteomes" id="UP001274830"/>
    </source>
</evidence>